<feature type="domain" description="PiggyBac transposable element-derived protein" evidence="2">
    <location>
        <begin position="170"/>
        <end position="525"/>
    </location>
</feature>
<keyword evidence="4" id="KW-1185">Reference proteome</keyword>
<dbReference type="InterPro" id="IPR029526">
    <property type="entry name" value="PGBD"/>
</dbReference>
<comment type="caution">
    <text evidence="3">The sequence shown here is derived from an EMBL/GenBank/DDBJ whole genome shotgun (WGS) entry which is preliminary data.</text>
</comment>
<evidence type="ECO:0000313" key="4">
    <source>
        <dbReference type="Proteomes" id="UP000283509"/>
    </source>
</evidence>
<feature type="compositionally biased region" description="Low complexity" evidence="1">
    <location>
        <begin position="762"/>
        <end position="797"/>
    </location>
</feature>
<feature type="region of interest" description="Disordered" evidence="1">
    <location>
        <begin position="613"/>
        <end position="893"/>
    </location>
</feature>
<dbReference type="PANTHER" id="PTHR46599:SF3">
    <property type="entry name" value="PIGGYBAC TRANSPOSABLE ELEMENT-DERIVED PROTEIN 4"/>
    <property type="match status" value="1"/>
</dbReference>
<gene>
    <name evidence="3" type="ORF">C7M84_018126</name>
</gene>
<feature type="region of interest" description="Disordered" evidence="1">
    <location>
        <begin position="1"/>
        <end position="99"/>
    </location>
</feature>
<dbReference type="OrthoDB" id="6370318at2759"/>
<dbReference type="Proteomes" id="UP000283509">
    <property type="component" value="Unassembled WGS sequence"/>
</dbReference>
<dbReference type="AlphaFoldDB" id="A0A3R7MKA4"/>
<proteinExistence type="predicted"/>
<reference evidence="3 4" key="1">
    <citation type="submission" date="2018-04" db="EMBL/GenBank/DDBJ databases">
        <authorList>
            <person name="Zhang X."/>
            <person name="Yuan J."/>
            <person name="Li F."/>
            <person name="Xiang J."/>
        </authorList>
    </citation>
    <scope>NUCLEOTIDE SEQUENCE [LARGE SCALE GENOMIC DNA]</scope>
    <source>
        <tissue evidence="3">Muscle</tissue>
    </source>
</reference>
<feature type="compositionally biased region" description="Polar residues" evidence="1">
    <location>
        <begin position="56"/>
        <end position="69"/>
    </location>
</feature>
<dbReference type="STRING" id="6689.A0A3R7MKA4"/>
<evidence type="ECO:0000313" key="3">
    <source>
        <dbReference type="EMBL" id="ROT63937.1"/>
    </source>
</evidence>
<dbReference type="PANTHER" id="PTHR46599">
    <property type="entry name" value="PIGGYBAC TRANSPOSABLE ELEMENT-DERIVED PROTEIN 4"/>
    <property type="match status" value="1"/>
</dbReference>
<accession>A0A3R7MKA4</accession>
<evidence type="ECO:0000256" key="1">
    <source>
        <dbReference type="SAM" id="MobiDB-lite"/>
    </source>
</evidence>
<reference evidence="3 4" key="2">
    <citation type="submission" date="2019-01" db="EMBL/GenBank/DDBJ databases">
        <title>The decoding of complex shrimp genome reveals the adaptation for benthos swimmer, frequently molting mechanism and breeding impact on genome.</title>
        <authorList>
            <person name="Sun Y."/>
            <person name="Gao Y."/>
            <person name="Yu Y."/>
        </authorList>
    </citation>
    <scope>NUCLEOTIDE SEQUENCE [LARGE SCALE GENOMIC DNA]</scope>
    <source>
        <tissue evidence="3">Muscle</tissue>
    </source>
</reference>
<evidence type="ECO:0000259" key="2">
    <source>
        <dbReference type="Pfam" id="PF13843"/>
    </source>
</evidence>
<feature type="compositionally biased region" description="Basic residues" evidence="1">
    <location>
        <begin position="1"/>
        <end position="14"/>
    </location>
</feature>
<dbReference type="Pfam" id="PF13843">
    <property type="entry name" value="DDE_Tnp_1_7"/>
    <property type="match status" value="1"/>
</dbReference>
<feature type="compositionally biased region" description="Basic and acidic residues" evidence="1">
    <location>
        <begin position="715"/>
        <end position="752"/>
    </location>
</feature>
<dbReference type="EMBL" id="QCYY01003350">
    <property type="protein sequence ID" value="ROT63937.1"/>
    <property type="molecule type" value="Genomic_DNA"/>
</dbReference>
<protein>
    <submittedName>
        <fullName evidence="3">Putative piggyBac transposable element-derived protein 4-like</fullName>
    </submittedName>
</protein>
<sequence length="893" mass="101516">MSRQLRTQRCRSSKYSHAVRNLYDSDPDDPRPSTSGEGPRRLRNAPESHFYLYETASAQPAKSGRSTAIPNIPDSDWDMDVDDSDDDADYSPEATESDADWEEFDYVSSHDTSIDSDEPLSAVARRFAMRNAPGTPGFVWKKKRPFVRRHPFQGVPGVEEACLLHADSTAREILDCFLTPELWDTMTRETNRYVEQRPVTPSSHMKTWENTTVEELQSFIGLRLLMGLQPRPHSRYYWSKNRLLSSSVFPETMTRDRFDLLQSRLHFSDNEDPRADTDRLWKLRPVLDILDTTFKTVYIPDRKIVVDESLWAFRGRHHAIQFNPTKRARFGMKVYRLCESDGAGAGYTSAFNVYMGQDRGDVPASMKAVTDLMNRACFFEKGYELYLDNWYSSPELFHYLSSRKTNAVGTVRLNRKFMPKDLKVSARGDVDFRTSATGMLAMSWMDRKPVHMLSTIHGPDMVDLPPNRRGIVRTKPQAVVDYNVGKKGVDLADQLAASYSTTRRTNKWYQNVFYHLLDMAAVNAFVVHRALGGTLTQLEFRLEIIANFLDQPPAYGRRGAFGRLLLPPHRLLAAGTPHVSSSASRYHRATSWLSIQGESTAVVTADRLSFSKQRRKIHDATSSGKRKIHDAASSSRRTPHAASSSRRISHAATSSRRTSHAASSSSHAAAALTLSRSHAASSSSSHAANSSRRTSHAATSSRRTSHAAALSRRLQQQDDLSRRHQQQKDLSCRHQQQKDLSRRLQQQDDLSRRHQQQKDLYAATSSRRTSHAATCSRRTSHAATSSGRTSHAASSSRMISHAATSSRRTYHAATSSRRTSHAAAAEGPLTRHQQKDLSRCLQQQDDLSRRHQQQKDLSRRHQQQKDLSRRHQQWKDLSRRHQQQKDLSRRHQQ</sequence>
<feature type="compositionally biased region" description="Acidic residues" evidence="1">
    <location>
        <begin position="75"/>
        <end position="99"/>
    </location>
</feature>
<feature type="compositionally biased region" description="Low complexity" evidence="1">
    <location>
        <begin position="640"/>
        <end position="714"/>
    </location>
</feature>
<organism evidence="3 4">
    <name type="scientific">Penaeus vannamei</name>
    <name type="common">Whiteleg shrimp</name>
    <name type="synonym">Litopenaeus vannamei</name>
    <dbReference type="NCBI Taxonomy" id="6689"/>
    <lineage>
        <taxon>Eukaryota</taxon>
        <taxon>Metazoa</taxon>
        <taxon>Ecdysozoa</taxon>
        <taxon>Arthropoda</taxon>
        <taxon>Crustacea</taxon>
        <taxon>Multicrustacea</taxon>
        <taxon>Malacostraca</taxon>
        <taxon>Eumalacostraca</taxon>
        <taxon>Eucarida</taxon>
        <taxon>Decapoda</taxon>
        <taxon>Dendrobranchiata</taxon>
        <taxon>Penaeoidea</taxon>
        <taxon>Penaeidae</taxon>
        <taxon>Penaeus</taxon>
    </lineage>
</organism>
<feature type="compositionally biased region" description="Basic and acidic residues" evidence="1">
    <location>
        <begin position="846"/>
        <end position="893"/>
    </location>
</feature>
<feature type="compositionally biased region" description="Low complexity" evidence="1">
    <location>
        <begin position="811"/>
        <end position="825"/>
    </location>
</feature>
<name>A0A3R7MKA4_PENVA</name>